<protein>
    <submittedName>
        <fullName evidence="2">Uncharacterized protein</fullName>
    </submittedName>
</protein>
<evidence type="ECO:0000256" key="1">
    <source>
        <dbReference type="SAM" id="SignalP"/>
    </source>
</evidence>
<sequence>MQPSFILPVALLFYACVLTTPFSISPPHVPATAFRHKRLFLSRLSFAQAPQETVLPYNGLAPPAGGEAFNRAMSMLTPNGPHDIHTLAEMEQTFAVLDDEMIRNECSPDAEQVIDELWRVIKLMYGGSTRQEALAARMAPKKNTGVSSGAQVVLTSKVYALVLKYLNPESEEAKTATLEDLTFAFRVIDSQIDNPTEAQSQVAGQLAKAIGRVVSYKDGSVVDAIRRTWEEREMSSRAKLALSVGADEECVEWSDEGCSKVAKVGKKKVGWRRGGD</sequence>
<keyword evidence="1" id="KW-0732">Signal</keyword>
<feature type="chain" id="PRO_5047046622" evidence="1">
    <location>
        <begin position="20"/>
        <end position="276"/>
    </location>
</feature>
<evidence type="ECO:0000313" key="2">
    <source>
        <dbReference type="EMBL" id="GMI23842.1"/>
    </source>
</evidence>
<comment type="caution">
    <text evidence="2">The sequence shown here is derived from an EMBL/GenBank/DDBJ whole genome shotgun (WGS) entry which is preliminary data.</text>
</comment>
<name>A0ABQ6MCP6_9STRA</name>
<dbReference type="Proteomes" id="UP001165060">
    <property type="component" value="Unassembled WGS sequence"/>
</dbReference>
<proteinExistence type="predicted"/>
<reference evidence="2 3" key="1">
    <citation type="journal article" date="2023" name="Commun. Biol.">
        <title>Genome analysis of Parmales, the sister group of diatoms, reveals the evolutionary specialization of diatoms from phago-mixotrophs to photoautotrophs.</title>
        <authorList>
            <person name="Ban H."/>
            <person name="Sato S."/>
            <person name="Yoshikawa S."/>
            <person name="Yamada K."/>
            <person name="Nakamura Y."/>
            <person name="Ichinomiya M."/>
            <person name="Sato N."/>
            <person name="Blanc-Mathieu R."/>
            <person name="Endo H."/>
            <person name="Kuwata A."/>
            <person name="Ogata H."/>
        </authorList>
    </citation>
    <scope>NUCLEOTIDE SEQUENCE [LARGE SCALE GENOMIC DNA]</scope>
</reference>
<evidence type="ECO:0000313" key="3">
    <source>
        <dbReference type="Proteomes" id="UP001165060"/>
    </source>
</evidence>
<dbReference type="EMBL" id="BRYB01002678">
    <property type="protein sequence ID" value="GMI23842.1"/>
    <property type="molecule type" value="Genomic_DNA"/>
</dbReference>
<organism evidence="2 3">
    <name type="scientific">Tetraparma gracilis</name>
    <dbReference type="NCBI Taxonomy" id="2962635"/>
    <lineage>
        <taxon>Eukaryota</taxon>
        <taxon>Sar</taxon>
        <taxon>Stramenopiles</taxon>
        <taxon>Ochrophyta</taxon>
        <taxon>Bolidophyceae</taxon>
        <taxon>Parmales</taxon>
        <taxon>Triparmaceae</taxon>
        <taxon>Tetraparma</taxon>
    </lineage>
</organism>
<feature type="signal peptide" evidence="1">
    <location>
        <begin position="1"/>
        <end position="19"/>
    </location>
</feature>
<accession>A0ABQ6MCP6</accession>
<gene>
    <name evidence="2" type="ORF">TeGR_g14911</name>
</gene>
<keyword evidence="3" id="KW-1185">Reference proteome</keyword>